<organism evidence="1 2">
    <name type="scientific">Oryza sativa subsp. japonica</name>
    <name type="common">Rice</name>
    <dbReference type="NCBI Taxonomy" id="39947"/>
    <lineage>
        <taxon>Eukaryota</taxon>
        <taxon>Viridiplantae</taxon>
        <taxon>Streptophyta</taxon>
        <taxon>Embryophyta</taxon>
        <taxon>Tracheophyta</taxon>
        <taxon>Spermatophyta</taxon>
        <taxon>Magnoliopsida</taxon>
        <taxon>Liliopsida</taxon>
        <taxon>Poales</taxon>
        <taxon>Poaceae</taxon>
        <taxon>BOP clade</taxon>
        <taxon>Oryzoideae</taxon>
        <taxon>Oryzeae</taxon>
        <taxon>Oryzinae</taxon>
        <taxon>Oryza</taxon>
        <taxon>Oryza sativa</taxon>
    </lineage>
</organism>
<reference evidence="1 2" key="3">
    <citation type="journal article" date="2013" name="Rice">
        <title>Improvement of the Oryza sativa Nipponbare reference genome using next generation sequence and optical map data.</title>
        <authorList>
            <person name="Kawahara Y."/>
            <person name="de la Bastide M."/>
            <person name="Hamilton J.P."/>
            <person name="Kanamori H."/>
            <person name="McCombie W.R."/>
            <person name="Ouyang S."/>
            <person name="Schwartz D.C."/>
            <person name="Tanaka T."/>
            <person name="Wu J."/>
            <person name="Zhou S."/>
            <person name="Childs K.L."/>
            <person name="Davidson R.M."/>
            <person name="Lin H."/>
            <person name="Quesada-Ocampo L."/>
            <person name="Vaillancourt B."/>
            <person name="Sakai H."/>
            <person name="Lee S.S."/>
            <person name="Kim J."/>
            <person name="Numa H."/>
            <person name="Itoh T."/>
            <person name="Buell C.R."/>
            <person name="Matsumoto T."/>
        </authorList>
    </citation>
    <scope>NUCLEOTIDE SEQUENCE [LARGE SCALE GENOMIC DNA]</scope>
    <source>
        <strain evidence="2">cv. Nipponbare</strain>
    </source>
</reference>
<dbReference type="Proteomes" id="UP000059680">
    <property type="component" value="Chromosome 1"/>
</dbReference>
<dbReference type="EMBL" id="AP014957">
    <property type="protein sequence ID" value="BAS71671.1"/>
    <property type="molecule type" value="Genomic_DNA"/>
</dbReference>
<dbReference type="InParanoid" id="A0A0P0V1W9"/>
<protein>
    <submittedName>
        <fullName evidence="1">Os01g0293501 protein</fullName>
    </submittedName>
</protein>
<keyword evidence="2" id="KW-1185">Reference proteome</keyword>
<feature type="non-terminal residue" evidence="1">
    <location>
        <position position="134"/>
    </location>
</feature>
<name>A0A0P0V1W9_ORYSJ</name>
<reference evidence="1 2" key="2">
    <citation type="journal article" date="2013" name="Plant Cell Physiol.">
        <title>Rice Annotation Project Database (RAP-DB): an integrative and interactive database for rice genomics.</title>
        <authorList>
            <person name="Sakai H."/>
            <person name="Lee S.S."/>
            <person name="Tanaka T."/>
            <person name="Numa H."/>
            <person name="Kim J."/>
            <person name="Kawahara Y."/>
            <person name="Wakimoto H."/>
            <person name="Yang C.C."/>
            <person name="Iwamoto M."/>
            <person name="Abe T."/>
            <person name="Yamada Y."/>
            <person name="Muto A."/>
            <person name="Inokuchi H."/>
            <person name="Ikemura T."/>
            <person name="Matsumoto T."/>
            <person name="Sasaki T."/>
            <person name="Itoh T."/>
        </authorList>
    </citation>
    <scope>NUCLEOTIDE SEQUENCE [LARGE SCALE GENOMIC DNA]</scope>
    <source>
        <strain evidence="2">cv. Nipponbare</strain>
    </source>
</reference>
<proteinExistence type="predicted"/>
<dbReference type="AlphaFoldDB" id="A0A0P0V1W9"/>
<gene>
    <name evidence="1" type="ordered locus">Os01g0293501</name>
    <name evidence="1" type="ORF">OSNPB_010293501</name>
</gene>
<sequence length="134" mass="14261">RRRRRVARVQGGVHRRVQPVLEPRAVRGADGVRTRERHQVVDGEPLGGEALDELVRVEERRRDAGEDGEGGRHVAVAAAGGDRVDEAAGLGHRVAGGEGEDVGAGDLAGADGLHGRLDLVHGVVPAERDRCLLR</sequence>
<accession>A0A0P0V1W9</accession>
<evidence type="ECO:0000313" key="2">
    <source>
        <dbReference type="Proteomes" id="UP000059680"/>
    </source>
</evidence>
<feature type="non-terminal residue" evidence="1">
    <location>
        <position position="1"/>
    </location>
</feature>
<dbReference type="OMA" id="RVQGGVH"/>
<dbReference type="PaxDb" id="39947-A0A0P0V1W9"/>
<reference evidence="2" key="1">
    <citation type="journal article" date="2005" name="Nature">
        <title>The map-based sequence of the rice genome.</title>
        <authorList>
            <consortium name="International rice genome sequencing project (IRGSP)"/>
            <person name="Matsumoto T."/>
            <person name="Wu J."/>
            <person name="Kanamori H."/>
            <person name="Katayose Y."/>
            <person name="Fujisawa M."/>
            <person name="Namiki N."/>
            <person name="Mizuno H."/>
            <person name="Yamamoto K."/>
            <person name="Antonio B.A."/>
            <person name="Baba T."/>
            <person name="Sakata K."/>
            <person name="Nagamura Y."/>
            <person name="Aoki H."/>
            <person name="Arikawa K."/>
            <person name="Arita K."/>
            <person name="Bito T."/>
            <person name="Chiden Y."/>
            <person name="Fujitsuka N."/>
            <person name="Fukunaka R."/>
            <person name="Hamada M."/>
            <person name="Harada C."/>
            <person name="Hayashi A."/>
            <person name="Hijishita S."/>
            <person name="Honda M."/>
            <person name="Hosokawa S."/>
            <person name="Ichikawa Y."/>
            <person name="Idonuma A."/>
            <person name="Iijima M."/>
            <person name="Ikeda M."/>
            <person name="Ikeno M."/>
            <person name="Ito K."/>
            <person name="Ito S."/>
            <person name="Ito T."/>
            <person name="Ito Y."/>
            <person name="Ito Y."/>
            <person name="Iwabuchi A."/>
            <person name="Kamiya K."/>
            <person name="Karasawa W."/>
            <person name="Kurita K."/>
            <person name="Katagiri S."/>
            <person name="Kikuta A."/>
            <person name="Kobayashi H."/>
            <person name="Kobayashi N."/>
            <person name="Machita K."/>
            <person name="Maehara T."/>
            <person name="Masukawa M."/>
            <person name="Mizubayashi T."/>
            <person name="Mukai Y."/>
            <person name="Nagasaki H."/>
            <person name="Nagata Y."/>
            <person name="Naito S."/>
            <person name="Nakashima M."/>
            <person name="Nakama Y."/>
            <person name="Nakamichi Y."/>
            <person name="Nakamura M."/>
            <person name="Meguro A."/>
            <person name="Negishi M."/>
            <person name="Ohta I."/>
            <person name="Ohta T."/>
            <person name="Okamoto M."/>
            <person name="Ono N."/>
            <person name="Saji S."/>
            <person name="Sakaguchi M."/>
            <person name="Sakai K."/>
            <person name="Shibata M."/>
            <person name="Shimokawa T."/>
            <person name="Song J."/>
            <person name="Takazaki Y."/>
            <person name="Terasawa K."/>
            <person name="Tsugane M."/>
            <person name="Tsuji K."/>
            <person name="Ueda S."/>
            <person name="Waki K."/>
            <person name="Yamagata H."/>
            <person name="Yamamoto M."/>
            <person name="Yamamoto S."/>
            <person name="Yamane H."/>
            <person name="Yoshiki S."/>
            <person name="Yoshihara R."/>
            <person name="Yukawa K."/>
            <person name="Zhong H."/>
            <person name="Yano M."/>
            <person name="Yuan Q."/>
            <person name="Ouyang S."/>
            <person name="Liu J."/>
            <person name="Jones K.M."/>
            <person name="Gansberger K."/>
            <person name="Moffat K."/>
            <person name="Hill J."/>
            <person name="Bera J."/>
            <person name="Fadrosh D."/>
            <person name="Jin S."/>
            <person name="Johri S."/>
            <person name="Kim M."/>
            <person name="Overton L."/>
            <person name="Reardon M."/>
            <person name="Tsitrin T."/>
            <person name="Vuong H."/>
            <person name="Weaver B."/>
            <person name="Ciecko A."/>
            <person name="Tallon L."/>
            <person name="Jackson J."/>
            <person name="Pai G."/>
            <person name="Aken S.V."/>
            <person name="Utterback T."/>
            <person name="Reidmuller S."/>
            <person name="Feldblyum T."/>
            <person name="Hsiao J."/>
            <person name="Zismann V."/>
            <person name="Iobst S."/>
            <person name="de Vazeille A.R."/>
            <person name="Buell C.R."/>
            <person name="Ying K."/>
            <person name="Li Y."/>
            <person name="Lu T."/>
            <person name="Huang Y."/>
            <person name="Zhao Q."/>
            <person name="Feng Q."/>
            <person name="Zhang L."/>
            <person name="Zhu J."/>
            <person name="Weng Q."/>
            <person name="Mu J."/>
            <person name="Lu Y."/>
            <person name="Fan D."/>
            <person name="Liu Y."/>
            <person name="Guan J."/>
            <person name="Zhang Y."/>
            <person name="Yu S."/>
            <person name="Liu X."/>
            <person name="Zhang Y."/>
            <person name="Hong G."/>
            <person name="Han B."/>
            <person name="Choisne N."/>
            <person name="Demange N."/>
            <person name="Orjeda G."/>
            <person name="Samain S."/>
            <person name="Cattolico L."/>
            <person name="Pelletier E."/>
            <person name="Couloux A."/>
            <person name="Segurens B."/>
            <person name="Wincker P."/>
            <person name="D'Hont A."/>
            <person name="Scarpelli C."/>
            <person name="Weissenbach J."/>
            <person name="Salanoubat M."/>
            <person name="Quetier F."/>
            <person name="Yu Y."/>
            <person name="Kim H.R."/>
            <person name="Rambo T."/>
            <person name="Currie J."/>
            <person name="Collura K."/>
            <person name="Luo M."/>
            <person name="Yang T."/>
            <person name="Ammiraju J.S.S."/>
            <person name="Engler F."/>
            <person name="Soderlund C."/>
            <person name="Wing R.A."/>
            <person name="Palmer L.E."/>
            <person name="de la Bastide M."/>
            <person name="Spiegel L."/>
            <person name="Nascimento L."/>
            <person name="Zutavern T."/>
            <person name="O'Shaughnessy A."/>
            <person name="Dike S."/>
            <person name="Dedhia N."/>
            <person name="Preston R."/>
            <person name="Balija V."/>
            <person name="McCombie W.R."/>
            <person name="Chow T."/>
            <person name="Chen H."/>
            <person name="Chung M."/>
            <person name="Chen C."/>
            <person name="Shaw J."/>
            <person name="Wu H."/>
            <person name="Hsiao K."/>
            <person name="Chao Y."/>
            <person name="Chu M."/>
            <person name="Cheng C."/>
            <person name="Hour A."/>
            <person name="Lee P."/>
            <person name="Lin S."/>
            <person name="Lin Y."/>
            <person name="Liou J."/>
            <person name="Liu S."/>
            <person name="Hsing Y."/>
            <person name="Raghuvanshi S."/>
            <person name="Mohanty A."/>
            <person name="Bharti A.K."/>
            <person name="Gaur A."/>
            <person name="Gupta V."/>
            <person name="Kumar D."/>
            <person name="Ravi V."/>
            <person name="Vij S."/>
            <person name="Kapur A."/>
            <person name="Khurana P."/>
            <person name="Khurana P."/>
            <person name="Khurana J.P."/>
            <person name="Tyagi A.K."/>
            <person name="Gaikwad K."/>
            <person name="Singh A."/>
            <person name="Dalal V."/>
            <person name="Srivastava S."/>
            <person name="Dixit A."/>
            <person name="Pal A.K."/>
            <person name="Ghazi I.A."/>
            <person name="Yadav M."/>
            <person name="Pandit A."/>
            <person name="Bhargava A."/>
            <person name="Sureshbabu K."/>
            <person name="Batra K."/>
            <person name="Sharma T.R."/>
            <person name="Mohapatra T."/>
            <person name="Singh N.K."/>
            <person name="Messing J."/>
            <person name="Nelson A.B."/>
            <person name="Fuks G."/>
            <person name="Kavchok S."/>
            <person name="Keizer G."/>
            <person name="Linton E."/>
            <person name="Llaca V."/>
            <person name="Song R."/>
            <person name="Tanyolac B."/>
            <person name="Young S."/>
            <person name="Ho-Il K."/>
            <person name="Hahn J.H."/>
            <person name="Sangsakoo G."/>
            <person name="Vanavichit A."/>
            <person name="de Mattos Luiz.A.T."/>
            <person name="Zimmer P.D."/>
            <person name="Malone G."/>
            <person name="Dellagostin O."/>
            <person name="de Oliveira A.C."/>
            <person name="Bevan M."/>
            <person name="Bancroft I."/>
            <person name="Minx P."/>
            <person name="Cordum H."/>
            <person name="Wilson R."/>
            <person name="Cheng Z."/>
            <person name="Jin W."/>
            <person name="Jiang J."/>
            <person name="Leong S.A."/>
            <person name="Iwama H."/>
            <person name="Gojobori T."/>
            <person name="Itoh T."/>
            <person name="Niimura Y."/>
            <person name="Fujii Y."/>
            <person name="Habara T."/>
            <person name="Sakai H."/>
            <person name="Sato Y."/>
            <person name="Wilson G."/>
            <person name="Kumar K."/>
            <person name="McCouch S."/>
            <person name="Juretic N."/>
            <person name="Hoen D."/>
            <person name="Wright S."/>
            <person name="Bruskiewich R."/>
            <person name="Bureau T."/>
            <person name="Miyao A."/>
            <person name="Hirochika H."/>
            <person name="Nishikawa T."/>
            <person name="Kadowaki K."/>
            <person name="Sugiura M."/>
            <person name="Burr B."/>
            <person name="Sasaki T."/>
        </authorList>
    </citation>
    <scope>NUCLEOTIDE SEQUENCE [LARGE SCALE GENOMIC DNA]</scope>
    <source>
        <strain evidence="2">cv. Nipponbare</strain>
    </source>
</reference>
<evidence type="ECO:0000313" key="1">
    <source>
        <dbReference type="EMBL" id="BAS71671.1"/>
    </source>
</evidence>